<accession>A0AAV1H4P6</accession>
<protein>
    <submittedName>
        <fullName evidence="4">Secretory phospholipase A2 receptor-like</fullName>
    </submittedName>
</protein>
<dbReference type="PROSITE" id="PS50041">
    <property type="entry name" value="C_TYPE_LECTIN_2"/>
    <property type="match status" value="2"/>
</dbReference>
<feature type="domain" description="C-type lectin" evidence="3">
    <location>
        <begin position="140"/>
        <end position="251"/>
    </location>
</feature>
<evidence type="ECO:0000313" key="4">
    <source>
        <dbReference type="EMBL" id="CAJ1080961.1"/>
    </source>
</evidence>
<feature type="chain" id="PRO_5043606402" evidence="2">
    <location>
        <begin position="18"/>
        <end position="314"/>
    </location>
</feature>
<dbReference type="InterPro" id="IPR016186">
    <property type="entry name" value="C-type_lectin-like/link_sf"/>
</dbReference>
<keyword evidence="2" id="KW-0732">Signal</keyword>
<dbReference type="InterPro" id="IPR016187">
    <property type="entry name" value="CTDL_fold"/>
</dbReference>
<evidence type="ECO:0000259" key="3">
    <source>
        <dbReference type="PROSITE" id="PS50041"/>
    </source>
</evidence>
<dbReference type="AlphaFoldDB" id="A0AAV1H4P6"/>
<keyword evidence="1" id="KW-1015">Disulfide bond</keyword>
<sequence>MLHVAILLLSSGSITLCSHFHREYYLINQTKTWEEAQTLCRQNYTDLAVIGSHDDRKRLANVAAANGLKEEVWIGLKEIVHPSSWMWSIGETPTSHGSAEYTNWASSPSSSHHCGGMRDDGKWLSAVCDTKLPFACQEDMESRNIHVVPEEKTWRQAQMYCRLNYVDLATVRSQTENQALQKVVEESGLSVSMVWMGLFRDWWKWSDQSDSSFRYWQSNQPNDDGECSLYNPTSDAWFDRGCTYPRMFFCYKRVEVKRLTIVRVGMKSNVLSILSDLSAGNAILKTIQNKTGLVKLQWRLQPDGKIFQKMKDQT</sequence>
<dbReference type="InterPro" id="IPR018378">
    <property type="entry name" value="C-type_lectin_CS"/>
</dbReference>
<keyword evidence="4" id="KW-0675">Receptor</keyword>
<dbReference type="PROSITE" id="PS00615">
    <property type="entry name" value="C_TYPE_LECTIN_1"/>
    <property type="match status" value="1"/>
</dbReference>
<reference evidence="4" key="1">
    <citation type="submission" date="2023-08" db="EMBL/GenBank/DDBJ databases">
        <authorList>
            <person name="Alioto T."/>
            <person name="Alioto T."/>
            <person name="Gomez Garrido J."/>
        </authorList>
    </citation>
    <scope>NUCLEOTIDE SEQUENCE</scope>
</reference>
<feature type="signal peptide" evidence="2">
    <location>
        <begin position="1"/>
        <end position="17"/>
    </location>
</feature>
<dbReference type="SMART" id="SM00034">
    <property type="entry name" value="CLECT"/>
    <property type="match status" value="2"/>
</dbReference>
<gene>
    <name evidence="4" type="ORF">XNOV1_A034846</name>
</gene>
<name>A0AAV1H4P6_XYRNO</name>
<keyword evidence="5" id="KW-1185">Reference proteome</keyword>
<proteinExistence type="predicted"/>
<evidence type="ECO:0000256" key="2">
    <source>
        <dbReference type="SAM" id="SignalP"/>
    </source>
</evidence>
<feature type="domain" description="C-type lectin" evidence="3">
    <location>
        <begin position="19"/>
        <end position="137"/>
    </location>
</feature>
<dbReference type="SUPFAM" id="SSF56436">
    <property type="entry name" value="C-type lectin-like"/>
    <property type="match status" value="2"/>
</dbReference>
<dbReference type="PANTHER" id="PTHR45784:SF3">
    <property type="entry name" value="C-TYPE LECTIN DOMAIN FAMILY 4 MEMBER K-LIKE-RELATED"/>
    <property type="match status" value="1"/>
</dbReference>
<organism evidence="4 5">
    <name type="scientific">Xyrichtys novacula</name>
    <name type="common">Pearly razorfish</name>
    <name type="synonym">Hemipteronotus novacula</name>
    <dbReference type="NCBI Taxonomy" id="13765"/>
    <lineage>
        <taxon>Eukaryota</taxon>
        <taxon>Metazoa</taxon>
        <taxon>Chordata</taxon>
        <taxon>Craniata</taxon>
        <taxon>Vertebrata</taxon>
        <taxon>Euteleostomi</taxon>
        <taxon>Actinopterygii</taxon>
        <taxon>Neopterygii</taxon>
        <taxon>Teleostei</taxon>
        <taxon>Neoteleostei</taxon>
        <taxon>Acanthomorphata</taxon>
        <taxon>Eupercaria</taxon>
        <taxon>Labriformes</taxon>
        <taxon>Labridae</taxon>
        <taxon>Xyrichtys</taxon>
    </lineage>
</organism>
<dbReference type="PANTHER" id="PTHR45784">
    <property type="entry name" value="C-TYPE LECTIN DOMAIN FAMILY 20 MEMBER A-RELATED"/>
    <property type="match status" value="1"/>
</dbReference>
<dbReference type="Gene3D" id="3.10.100.10">
    <property type="entry name" value="Mannose-Binding Protein A, subunit A"/>
    <property type="match status" value="2"/>
</dbReference>
<evidence type="ECO:0000313" key="5">
    <source>
        <dbReference type="Proteomes" id="UP001178508"/>
    </source>
</evidence>
<dbReference type="EMBL" id="OY660882">
    <property type="protein sequence ID" value="CAJ1080961.1"/>
    <property type="molecule type" value="Genomic_DNA"/>
</dbReference>
<evidence type="ECO:0000256" key="1">
    <source>
        <dbReference type="ARBA" id="ARBA00023157"/>
    </source>
</evidence>
<dbReference type="InterPro" id="IPR001304">
    <property type="entry name" value="C-type_lectin-like"/>
</dbReference>
<dbReference type="Pfam" id="PF00059">
    <property type="entry name" value="Lectin_C"/>
    <property type="match status" value="2"/>
</dbReference>
<dbReference type="Proteomes" id="UP001178508">
    <property type="component" value="Chromosome 19"/>
</dbReference>